<protein>
    <recommendedName>
        <fullName evidence="1">Bacterial Ig-like domain-containing protein</fullName>
    </recommendedName>
</protein>
<feature type="domain" description="Bacterial Ig-like" evidence="1">
    <location>
        <begin position="904"/>
        <end position="994"/>
    </location>
</feature>
<evidence type="ECO:0000313" key="3">
    <source>
        <dbReference type="Proteomes" id="UP000503447"/>
    </source>
</evidence>
<feature type="domain" description="Bacterial Ig-like" evidence="1">
    <location>
        <begin position="1106"/>
        <end position="1194"/>
    </location>
</feature>
<dbReference type="EMBL" id="CP053452">
    <property type="protein sequence ID" value="QJW95478.1"/>
    <property type="molecule type" value="Genomic_DNA"/>
</dbReference>
<dbReference type="InterPro" id="IPR013783">
    <property type="entry name" value="Ig-like_fold"/>
</dbReference>
<reference evidence="3" key="1">
    <citation type="submission" date="2020-05" db="EMBL/GenBank/DDBJ databases">
        <title>Frigoriglobus tundricola gen. nov., sp. nov., a psychrotolerant cellulolytic planctomycete of the family Gemmataceae with two divergent copies of 16S rRNA gene.</title>
        <authorList>
            <person name="Kulichevskaya I.S."/>
            <person name="Ivanova A.A."/>
            <person name="Naumoff D.G."/>
            <person name="Beletsky A.V."/>
            <person name="Rijpstra W.I.C."/>
            <person name="Sinninghe Damste J.S."/>
            <person name="Mardanov A.V."/>
            <person name="Ravin N.V."/>
            <person name="Dedysh S.N."/>
        </authorList>
    </citation>
    <scope>NUCLEOTIDE SEQUENCE [LARGE SCALE GENOMIC DNA]</scope>
    <source>
        <strain evidence="3">PL17</strain>
    </source>
</reference>
<dbReference type="Gene3D" id="2.60.40.10">
    <property type="entry name" value="Immunoglobulins"/>
    <property type="match status" value="12"/>
</dbReference>
<dbReference type="KEGG" id="ftj:FTUN_3027"/>
<gene>
    <name evidence="2" type="ORF">FTUN_3027</name>
</gene>
<dbReference type="InterPro" id="IPR013519">
    <property type="entry name" value="Int_alpha_beta-p"/>
</dbReference>
<dbReference type="InterPro" id="IPR032109">
    <property type="entry name" value="Big_3_5"/>
</dbReference>
<evidence type="ECO:0000259" key="1">
    <source>
        <dbReference type="Pfam" id="PF16640"/>
    </source>
</evidence>
<evidence type="ECO:0000313" key="2">
    <source>
        <dbReference type="EMBL" id="QJW95478.1"/>
    </source>
</evidence>
<feature type="domain" description="Bacterial Ig-like" evidence="1">
    <location>
        <begin position="1312"/>
        <end position="1400"/>
    </location>
</feature>
<dbReference type="SMART" id="SM00191">
    <property type="entry name" value="Int_alpha"/>
    <property type="match status" value="2"/>
</dbReference>
<accession>A0A6M5YNH6</accession>
<name>A0A6M5YNH6_9BACT</name>
<feature type="domain" description="Bacterial Ig-like" evidence="1">
    <location>
        <begin position="1217"/>
        <end position="1300"/>
    </location>
</feature>
<dbReference type="RefSeq" id="WP_171471252.1">
    <property type="nucleotide sequence ID" value="NZ_CP053452.2"/>
</dbReference>
<dbReference type="Pfam" id="PF16640">
    <property type="entry name" value="Big_3_5"/>
    <property type="match status" value="8"/>
</dbReference>
<proteinExistence type="predicted"/>
<feature type="domain" description="Bacterial Ig-like" evidence="1">
    <location>
        <begin position="1414"/>
        <end position="1509"/>
    </location>
</feature>
<feature type="domain" description="Bacterial Ig-like" evidence="1">
    <location>
        <begin position="1838"/>
        <end position="1924"/>
    </location>
</feature>
<feature type="domain" description="Bacterial Ig-like" evidence="1">
    <location>
        <begin position="800"/>
        <end position="894"/>
    </location>
</feature>
<organism evidence="2 3">
    <name type="scientific">Frigoriglobus tundricola</name>
    <dbReference type="NCBI Taxonomy" id="2774151"/>
    <lineage>
        <taxon>Bacteria</taxon>
        <taxon>Pseudomonadati</taxon>
        <taxon>Planctomycetota</taxon>
        <taxon>Planctomycetia</taxon>
        <taxon>Gemmatales</taxon>
        <taxon>Gemmataceae</taxon>
        <taxon>Frigoriglobus</taxon>
    </lineage>
</organism>
<dbReference type="Proteomes" id="UP000503447">
    <property type="component" value="Chromosome"/>
</dbReference>
<sequence length="2327" mass="227947">MLPFFRRRWLKLCALSLSRVRSRAARKHRGTRQSLAVEALETRDTPASVYWTGTAGTYNWGDAGNWSTHAVPTAADDAAISVSVPDTISINGGNYSVRSLTDTTGVLSIASGASLNLAATTATSTFGKNVTVSAGATLAVGAGAKVEVSTGGTTVALTVDGTATFASGDAVSLNSGYGASPIQILVGAGGALRATGTTFTATGSYTSRFVFDASAALGTGDLVGDAFDVPLYIPADDVQYLSGSADNNLRFGNVFVTGGLAGGQTAALNAIGTQTTANLQYIFDSNFTVASGATLSVGPGVKVKVSNGDATVALTVDGTATFASGDAVSLNSGYGASPIQILVGAGGALRATGTTFTATGSYTSRFVFDASAALGTGDLVGDAFDVPLYIPADDVQYLSGSADNNLRFGNVFVTGGLAGGQTAALNAIGTQTTANLQYIFDSNFTVASGATLSVGPGVKVKVSNGDATVALTVDGTATFASGDAVSLNSGYGASPIQILVGAGGALRATGTTFTATGSYTSRFVFDASAALGTGDLVGDAFDVPLYIPADDVQYLSGSADNNLRFGNVFVTGGLAGGQTAALNAIGTQTTANLQYIFDSNFTVASGATLSVGPGVKVKVSNGDATVALTVDGTATFASGDAVSLNSGYGASPIQILVGAGGALRATGTTFTATGSYTSQFVVDSGGQLYANNSSFNLPSLALDSGSSATLSFDVVYNQIAVNSGATVNITNNDFRNISAQGIVATGTPTATIDFTNNYWGTTSASAIAAKILDHTTDSTRPTVAYNPILAAEPTDVTASSASAPFNTAAQNVSLTANVVSPLGAVNSGTVTFTLLDGTTVLGTAATANVVSGVATASYTVPAGLAIGTSYTINAVYNGNSTYLASSPATASFSITPSGTSTAVSNATASYGTNNQNVALQATVDSPTGTVSEGTVTFTVLQGGVAVGNPVTVNVIGGVANATYVLPAGTYTVQATYDGTSNYAGSTDSSHTLTVGQSSTSTAAAAASAAFSPATQFVTLNATVTSPAGTVSEGTETFTLFQGTTQVGNSVTVAVSGGAAVASYTLPADTAAGTYTIVDAYNGTSNLLGSSEGTHFLTVGPADSATTVPTASAVFGDASVMLSASVASGGNAVAEGTVTFTVFQGTTVIGSLVTAVVSGGTASTSFPLPAGLDAGTYTIRATYSGTGNLNTSTGTGSLVLNPALSTAAATGAPVAFSSASQSVNLSATFTSTGGTVTGGTATFTILQGTTVIGTAVTVNVTAGTATTSYTLPAGTPAGTYTIQITYSGSTDFAGSTSTQTLVIANFASAVSTSATSVVFSSSSQSVNLSATLTSLGGMVSEGTATFTVLQGTTVIGSPVTVNVTAGAATASYTLPAGLAVGTYQIQVTYNGTANFAGSTSTEPLVIAHFSSTTVASAASATFGSSSQSVNLSATVTSTGGTVSEGAVTFTILQGTTVIGNPVTVNVTAGAATASYTLPAGLDAGTYTIQVTYGGTSTFAGSGTTSHTLVINRVASTTAASAASAVFSSASQSVSLGATFTSLGGTVTGGTATFTILQGTTVIGTAVTVNVSAGAATASYTLPAGLAAGTYTIQVTYSGSTDFAGSTSTQTLVIAHFSSTTAAVSALGAFSYSSQSVSLSATLTSSGGTVSEGTATFTVLQGTTVIGTAVTVNVAAGAATATYTLPAGTPTGTYTIRVVYNGTANFAGSVDTSHTLVVNTVHSTTAASAASVPFNTVAQSVSLIAIFTSPGGTVNEGTATFTILQGTTVIGTAVTVNVTAGAATASYTLPAGLAAGTYTIQVTYSGTANFAGSVDTSQTLVVADFASATSASAASAVFSSSSQSVSLSATVTSSGGTVSEGTATFTILQGATVIGTAVTVSVAAGAATASYTLPAGTPTGTYTIRVVYNGTANFAASTATNRTLVVSAAPAAATVTAPATVLATAGQSIVLSATVTSSGGTVNGGTETFTILQGGTVIGAPITVAVSNGVASGAYTLPGGTPAGTYAIRAVYNGTADFAGVAVDTTFRVTPAVPLYAAGSGPGGPGIVTVFSPTTSAALLEFAPFGAYAGGVKVAVGDVTGDGYDDLIVMAGPGALNGLVEIYSGRDFSLINEYYAFPGYQGEFNIAVGDVTGTGIADVIFSTATGGDFVFAYAGASNNFLVSPFSAFGGFRGGVTIAAGDLTGVGHDEIIVGTASQVGAAGVFNQYGQQLQPYYFAPIPMNGVNVAAGDLNGSGHDDLILGAKTGSTLVLEYDGVSQGLAGYFFAFPGQSFGVTVATVDPTGDGYANIVTGFTGNVSAIAIYSGLSFQLMTVNGQPSGAGGVTVAGGA</sequence>
<keyword evidence="3" id="KW-1185">Reference proteome</keyword>
<feature type="domain" description="Bacterial Ig-like" evidence="1">
    <location>
        <begin position="1632"/>
        <end position="1717"/>
    </location>
</feature>